<dbReference type="Proteomes" id="UP000324222">
    <property type="component" value="Unassembled WGS sequence"/>
</dbReference>
<sequence length="68" mass="7770">MLEAWISLSRESGFIEINSFTYTCPSPVPHPHLTYHSSPLRSYANCDLLKNPLMSSNGKFTDWKILLI</sequence>
<protein>
    <submittedName>
        <fullName evidence="1">Uncharacterized protein</fullName>
    </submittedName>
</protein>
<evidence type="ECO:0000313" key="2">
    <source>
        <dbReference type="Proteomes" id="UP000324222"/>
    </source>
</evidence>
<gene>
    <name evidence="1" type="ORF">E2C01_064663</name>
</gene>
<dbReference type="EMBL" id="VSRR010031089">
    <property type="protein sequence ID" value="MPC70414.1"/>
    <property type="molecule type" value="Genomic_DNA"/>
</dbReference>
<evidence type="ECO:0000313" key="1">
    <source>
        <dbReference type="EMBL" id="MPC70414.1"/>
    </source>
</evidence>
<accession>A0A5B7HPD9</accession>
<proteinExistence type="predicted"/>
<organism evidence="1 2">
    <name type="scientific">Portunus trituberculatus</name>
    <name type="common">Swimming crab</name>
    <name type="synonym">Neptunus trituberculatus</name>
    <dbReference type="NCBI Taxonomy" id="210409"/>
    <lineage>
        <taxon>Eukaryota</taxon>
        <taxon>Metazoa</taxon>
        <taxon>Ecdysozoa</taxon>
        <taxon>Arthropoda</taxon>
        <taxon>Crustacea</taxon>
        <taxon>Multicrustacea</taxon>
        <taxon>Malacostraca</taxon>
        <taxon>Eumalacostraca</taxon>
        <taxon>Eucarida</taxon>
        <taxon>Decapoda</taxon>
        <taxon>Pleocyemata</taxon>
        <taxon>Brachyura</taxon>
        <taxon>Eubrachyura</taxon>
        <taxon>Portunoidea</taxon>
        <taxon>Portunidae</taxon>
        <taxon>Portuninae</taxon>
        <taxon>Portunus</taxon>
    </lineage>
</organism>
<comment type="caution">
    <text evidence="1">The sequence shown here is derived from an EMBL/GenBank/DDBJ whole genome shotgun (WGS) entry which is preliminary data.</text>
</comment>
<name>A0A5B7HPD9_PORTR</name>
<reference evidence="1 2" key="1">
    <citation type="submission" date="2019-05" db="EMBL/GenBank/DDBJ databases">
        <title>Another draft genome of Portunus trituberculatus and its Hox gene families provides insights of decapod evolution.</title>
        <authorList>
            <person name="Jeong J.-H."/>
            <person name="Song I."/>
            <person name="Kim S."/>
            <person name="Choi T."/>
            <person name="Kim D."/>
            <person name="Ryu S."/>
            <person name="Kim W."/>
        </authorList>
    </citation>
    <scope>NUCLEOTIDE SEQUENCE [LARGE SCALE GENOMIC DNA]</scope>
    <source>
        <tissue evidence="1">Muscle</tissue>
    </source>
</reference>
<keyword evidence="2" id="KW-1185">Reference proteome</keyword>
<dbReference type="AlphaFoldDB" id="A0A5B7HPD9"/>